<evidence type="ECO:0000256" key="1">
    <source>
        <dbReference type="SAM" id="MobiDB-lite"/>
    </source>
</evidence>
<dbReference type="EMBL" id="JANPWB010000016">
    <property type="protein sequence ID" value="KAJ1086303.1"/>
    <property type="molecule type" value="Genomic_DNA"/>
</dbReference>
<accession>A0AAV7L5C2</accession>
<dbReference type="Proteomes" id="UP001066276">
    <property type="component" value="Chromosome 12"/>
</dbReference>
<evidence type="ECO:0000313" key="2">
    <source>
        <dbReference type="EMBL" id="KAJ1086303.1"/>
    </source>
</evidence>
<reference evidence="2" key="1">
    <citation type="journal article" date="2022" name="bioRxiv">
        <title>Sequencing and chromosome-scale assembly of the giantPleurodeles waltlgenome.</title>
        <authorList>
            <person name="Brown T."/>
            <person name="Elewa A."/>
            <person name="Iarovenko S."/>
            <person name="Subramanian E."/>
            <person name="Araus A.J."/>
            <person name="Petzold A."/>
            <person name="Susuki M."/>
            <person name="Suzuki K.-i.T."/>
            <person name="Hayashi T."/>
            <person name="Toyoda A."/>
            <person name="Oliveira C."/>
            <person name="Osipova E."/>
            <person name="Leigh N.D."/>
            <person name="Simon A."/>
            <person name="Yun M.H."/>
        </authorList>
    </citation>
    <scope>NUCLEOTIDE SEQUENCE</scope>
    <source>
        <strain evidence="2">20211129_DDA</strain>
        <tissue evidence="2">Liver</tissue>
    </source>
</reference>
<feature type="compositionally biased region" description="Basic and acidic residues" evidence="1">
    <location>
        <begin position="20"/>
        <end position="42"/>
    </location>
</feature>
<feature type="region of interest" description="Disordered" evidence="1">
    <location>
        <begin position="1"/>
        <end position="149"/>
    </location>
</feature>
<feature type="compositionally biased region" description="Polar residues" evidence="1">
    <location>
        <begin position="68"/>
        <end position="89"/>
    </location>
</feature>
<organism evidence="2 3">
    <name type="scientific">Pleurodeles waltl</name>
    <name type="common">Iberian ribbed newt</name>
    <dbReference type="NCBI Taxonomy" id="8319"/>
    <lineage>
        <taxon>Eukaryota</taxon>
        <taxon>Metazoa</taxon>
        <taxon>Chordata</taxon>
        <taxon>Craniata</taxon>
        <taxon>Vertebrata</taxon>
        <taxon>Euteleostomi</taxon>
        <taxon>Amphibia</taxon>
        <taxon>Batrachia</taxon>
        <taxon>Caudata</taxon>
        <taxon>Salamandroidea</taxon>
        <taxon>Salamandridae</taxon>
        <taxon>Pleurodelinae</taxon>
        <taxon>Pleurodeles</taxon>
    </lineage>
</organism>
<comment type="caution">
    <text evidence="2">The sequence shown here is derived from an EMBL/GenBank/DDBJ whole genome shotgun (WGS) entry which is preliminary data.</text>
</comment>
<dbReference type="AlphaFoldDB" id="A0AAV7L5C2"/>
<gene>
    <name evidence="2" type="ORF">NDU88_006424</name>
</gene>
<protein>
    <submittedName>
        <fullName evidence="2">Uncharacterized protein</fullName>
    </submittedName>
</protein>
<sequence>MSQGSCGAGGRAPGGGRAGTPERCERNAPRSRRTASEGRGVWEETSDLSSGNDPRPQGMYGPGRVSHRSGSFTRPQRPSSGDLNISPTLLQAPWMKRDTPGGTPAPREPPACERHSMASTGRQGAFGGLGGFQSATPPTHTSPPNYLCG</sequence>
<name>A0AAV7L5C2_PLEWA</name>
<keyword evidence="3" id="KW-1185">Reference proteome</keyword>
<feature type="compositionally biased region" description="Polar residues" evidence="1">
    <location>
        <begin position="134"/>
        <end position="149"/>
    </location>
</feature>
<feature type="compositionally biased region" description="Gly residues" evidence="1">
    <location>
        <begin position="1"/>
        <end position="18"/>
    </location>
</feature>
<evidence type="ECO:0000313" key="3">
    <source>
        <dbReference type="Proteomes" id="UP001066276"/>
    </source>
</evidence>
<proteinExistence type="predicted"/>